<evidence type="ECO:0000313" key="2">
    <source>
        <dbReference type="WBParaSite" id="ALUE_0000710501-mRNA-1"/>
    </source>
</evidence>
<organism evidence="1 2">
    <name type="scientific">Ascaris lumbricoides</name>
    <name type="common">Giant roundworm</name>
    <dbReference type="NCBI Taxonomy" id="6252"/>
    <lineage>
        <taxon>Eukaryota</taxon>
        <taxon>Metazoa</taxon>
        <taxon>Ecdysozoa</taxon>
        <taxon>Nematoda</taxon>
        <taxon>Chromadorea</taxon>
        <taxon>Rhabditida</taxon>
        <taxon>Spirurina</taxon>
        <taxon>Ascaridomorpha</taxon>
        <taxon>Ascaridoidea</taxon>
        <taxon>Ascarididae</taxon>
        <taxon>Ascaris</taxon>
    </lineage>
</organism>
<dbReference type="WBParaSite" id="ALUE_0000710501-mRNA-1">
    <property type="protein sequence ID" value="ALUE_0000710501-mRNA-1"/>
    <property type="gene ID" value="ALUE_0000710501"/>
</dbReference>
<proteinExistence type="predicted"/>
<accession>A0A0M3HVS1</accession>
<name>A0A0M3HVS1_ASCLU</name>
<protein>
    <submittedName>
        <fullName evidence="2">BRX domain-containing protein</fullName>
    </submittedName>
</protein>
<sequence length="98" mass="11173">MSSGKDSTAMEPLASSRFGIDNSEILESLSVDDDEQESIDNSEILESLSVDDDEQESLVFQLCHSDSLYPVYFVHMNSGRLKVYLRKFQRSAISWFQQ</sequence>
<dbReference type="Proteomes" id="UP000036681">
    <property type="component" value="Unplaced"/>
</dbReference>
<keyword evidence="1" id="KW-1185">Reference proteome</keyword>
<dbReference type="AlphaFoldDB" id="A0A0M3HVS1"/>
<evidence type="ECO:0000313" key="1">
    <source>
        <dbReference type="Proteomes" id="UP000036681"/>
    </source>
</evidence>
<reference evidence="2" key="1">
    <citation type="submission" date="2017-02" db="UniProtKB">
        <authorList>
            <consortium name="WormBaseParasite"/>
        </authorList>
    </citation>
    <scope>IDENTIFICATION</scope>
</reference>